<gene>
    <name evidence="8" type="ORF">GCM10007304_14100</name>
</gene>
<evidence type="ECO:0000256" key="3">
    <source>
        <dbReference type="ARBA" id="ARBA00022475"/>
    </source>
</evidence>
<evidence type="ECO:0000256" key="7">
    <source>
        <dbReference type="SAM" id="Phobius"/>
    </source>
</evidence>
<feature type="transmembrane region" description="Helical" evidence="7">
    <location>
        <begin position="200"/>
        <end position="222"/>
    </location>
</feature>
<comment type="caution">
    <text evidence="8">The sequence shown here is derived from an EMBL/GenBank/DDBJ whole genome shotgun (WGS) entry which is preliminary data.</text>
</comment>
<dbReference type="Proteomes" id="UP000654257">
    <property type="component" value="Unassembled WGS sequence"/>
</dbReference>
<keyword evidence="5 7" id="KW-1133">Transmembrane helix</keyword>
<keyword evidence="6 7" id="KW-0472">Membrane</keyword>
<dbReference type="GO" id="GO:0005886">
    <property type="term" value="C:plasma membrane"/>
    <property type="evidence" value="ECO:0007669"/>
    <property type="project" value="UniProtKB-SubCell"/>
</dbReference>
<evidence type="ECO:0000256" key="2">
    <source>
        <dbReference type="ARBA" id="ARBA00022448"/>
    </source>
</evidence>
<proteinExistence type="predicted"/>
<evidence type="ECO:0000256" key="4">
    <source>
        <dbReference type="ARBA" id="ARBA00022692"/>
    </source>
</evidence>
<keyword evidence="9" id="KW-1185">Reference proteome</keyword>
<dbReference type="AlphaFoldDB" id="A0A917FTA4"/>
<dbReference type="InterPro" id="IPR036259">
    <property type="entry name" value="MFS_trans_sf"/>
</dbReference>
<dbReference type="InterPro" id="IPR010290">
    <property type="entry name" value="TM_effector"/>
</dbReference>
<reference evidence="8" key="2">
    <citation type="submission" date="2020-09" db="EMBL/GenBank/DDBJ databases">
        <authorList>
            <person name="Sun Q."/>
            <person name="Sedlacek I."/>
        </authorList>
    </citation>
    <scope>NUCLEOTIDE SEQUENCE</scope>
    <source>
        <strain evidence="8">CCM 7905</strain>
    </source>
</reference>
<keyword evidence="4 7" id="KW-0812">Transmembrane</keyword>
<accession>A0A917FTA4</accession>
<comment type="subcellular location">
    <subcellularLocation>
        <location evidence="1">Cell membrane</location>
        <topology evidence="1">Multi-pass membrane protein</topology>
    </subcellularLocation>
</comment>
<evidence type="ECO:0000256" key="6">
    <source>
        <dbReference type="ARBA" id="ARBA00023136"/>
    </source>
</evidence>
<dbReference type="Pfam" id="PF05977">
    <property type="entry name" value="MFS_3"/>
    <property type="match status" value="1"/>
</dbReference>
<organism evidence="8 9">
    <name type="scientific">Rhodococcoides trifolii</name>
    <dbReference type="NCBI Taxonomy" id="908250"/>
    <lineage>
        <taxon>Bacteria</taxon>
        <taxon>Bacillati</taxon>
        <taxon>Actinomycetota</taxon>
        <taxon>Actinomycetes</taxon>
        <taxon>Mycobacteriales</taxon>
        <taxon>Nocardiaceae</taxon>
        <taxon>Rhodococcoides</taxon>
    </lineage>
</organism>
<protein>
    <recommendedName>
        <fullName evidence="10">MFS transporter</fullName>
    </recommendedName>
</protein>
<feature type="transmembrane region" description="Helical" evidence="7">
    <location>
        <begin position="277"/>
        <end position="301"/>
    </location>
</feature>
<dbReference type="CDD" id="cd06173">
    <property type="entry name" value="MFS_MefA_like"/>
    <property type="match status" value="1"/>
</dbReference>
<evidence type="ECO:0000256" key="1">
    <source>
        <dbReference type="ARBA" id="ARBA00004651"/>
    </source>
</evidence>
<reference evidence="8" key="1">
    <citation type="journal article" date="2014" name="Int. J. Syst. Evol. Microbiol.">
        <title>Complete genome sequence of Corynebacterium casei LMG S-19264T (=DSM 44701T), isolated from a smear-ripened cheese.</title>
        <authorList>
            <consortium name="US DOE Joint Genome Institute (JGI-PGF)"/>
            <person name="Walter F."/>
            <person name="Albersmeier A."/>
            <person name="Kalinowski J."/>
            <person name="Ruckert C."/>
        </authorList>
    </citation>
    <scope>NUCLEOTIDE SEQUENCE</scope>
    <source>
        <strain evidence="8">CCM 7905</strain>
    </source>
</reference>
<dbReference type="Gene3D" id="1.20.1250.20">
    <property type="entry name" value="MFS general substrate transporter like domains"/>
    <property type="match status" value="1"/>
</dbReference>
<name>A0A917FTA4_9NOCA</name>
<dbReference type="PANTHER" id="PTHR23513:SF11">
    <property type="entry name" value="STAPHYLOFERRIN A TRANSPORTER"/>
    <property type="match status" value="1"/>
</dbReference>
<keyword evidence="3" id="KW-1003">Cell membrane</keyword>
<dbReference type="SUPFAM" id="SSF103473">
    <property type="entry name" value="MFS general substrate transporter"/>
    <property type="match status" value="1"/>
</dbReference>
<sequence length="313" mass="32901">MSLTGGSMTPVALAFSVLEASDRSSDLALVLAAQSVTMLFFLLIGGAASDRFSRGKVLMISNLCAAASQGMVAALLLGGHYQLGVIIALETVNGMSVAFTMPALRGILPQLVDHESLHRANSILSTSRNATKVLGPTIAGVVVATIGGGWAIAIDAMSFSIAALCMAQLRLATQTVTRSGQSGLVRNVREGWIEFRTRSWVVVVVATFAGCNFILGGVWLVLRPSIANQTIGSAGWGIVLSTRAIGLLAMGLVLYRFSPRYPLRWGQAGAALFTLPMLALGLTMPTVWLASAALLAGAVSFRRRLHSLQAFRG</sequence>
<feature type="transmembrane region" description="Helical" evidence="7">
    <location>
        <begin position="133"/>
        <end position="154"/>
    </location>
</feature>
<evidence type="ECO:0008006" key="10">
    <source>
        <dbReference type="Google" id="ProtNLM"/>
    </source>
</evidence>
<keyword evidence="2" id="KW-0813">Transport</keyword>
<feature type="transmembrane region" description="Helical" evidence="7">
    <location>
        <begin position="27"/>
        <end position="45"/>
    </location>
</feature>
<feature type="transmembrane region" description="Helical" evidence="7">
    <location>
        <begin position="234"/>
        <end position="257"/>
    </location>
</feature>
<evidence type="ECO:0000256" key="5">
    <source>
        <dbReference type="ARBA" id="ARBA00022989"/>
    </source>
</evidence>
<evidence type="ECO:0000313" key="9">
    <source>
        <dbReference type="Proteomes" id="UP000654257"/>
    </source>
</evidence>
<dbReference type="EMBL" id="BMCU01000002">
    <property type="protein sequence ID" value="GGG01307.1"/>
    <property type="molecule type" value="Genomic_DNA"/>
</dbReference>
<dbReference type="PANTHER" id="PTHR23513">
    <property type="entry name" value="INTEGRAL MEMBRANE EFFLUX PROTEIN-RELATED"/>
    <property type="match status" value="1"/>
</dbReference>
<evidence type="ECO:0000313" key="8">
    <source>
        <dbReference type="EMBL" id="GGG01307.1"/>
    </source>
</evidence>